<organism evidence="1 2">
    <name type="scientific">Oleispira antarctica RB-8</name>
    <dbReference type="NCBI Taxonomy" id="698738"/>
    <lineage>
        <taxon>Bacteria</taxon>
        <taxon>Pseudomonadati</taxon>
        <taxon>Pseudomonadota</taxon>
        <taxon>Gammaproteobacteria</taxon>
        <taxon>Oceanospirillales</taxon>
        <taxon>Oceanospirillaceae</taxon>
        <taxon>Oleispira</taxon>
    </lineage>
</organism>
<name>R4YLR1_OLEAN</name>
<dbReference type="Proteomes" id="UP000032749">
    <property type="component" value="Chromosome"/>
</dbReference>
<protein>
    <recommendedName>
        <fullName evidence="3">Lipoprotein</fullName>
    </recommendedName>
</protein>
<dbReference type="EMBL" id="FO203512">
    <property type="protein sequence ID" value="CCK75490.1"/>
    <property type="molecule type" value="Genomic_DNA"/>
</dbReference>
<dbReference type="PATRIC" id="fig|698738.3.peg.1364"/>
<proteinExistence type="predicted"/>
<accession>R4YLR1</accession>
<dbReference type="Pfam" id="PF05960">
    <property type="entry name" value="DUF885"/>
    <property type="match status" value="1"/>
</dbReference>
<dbReference type="STRING" id="698738.OLEAN_C13140"/>
<dbReference type="OrthoDB" id="9769898at2"/>
<keyword evidence="2" id="KW-1185">Reference proteome</keyword>
<dbReference type="InterPro" id="IPR010281">
    <property type="entry name" value="DUF885"/>
</dbReference>
<dbReference type="AlphaFoldDB" id="R4YLR1"/>
<evidence type="ECO:0000313" key="2">
    <source>
        <dbReference type="Proteomes" id="UP000032749"/>
    </source>
</evidence>
<evidence type="ECO:0000313" key="1">
    <source>
        <dbReference type="EMBL" id="CCK75490.1"/>
    </source>
</evidence>
<evidence type="ECO:0008006" key="3">
    <source>
        <dbReference type="Google" id="ProtNLM"/>
    </source>
</evidence>
<dbReference type="PANTHER" id="PTHR33361:SF16">
    <property type="entry name" value="DUF885 DOMAIN-CONTAINING PROTEIN"/>
    <property type="match status" value="1"/>
</dbReference>
<sequence>MSYRAPYKRSSYSKRAIIFCLTSVLLISLTACKFNPLKTEPEIAVIDYSQEQQDTAQQRAQTIFQQYYQYQIDSSPVLRSTLAMPGQYEWDDISMSAQQEYIETIQDFRQQLIELEQGALSTDDRLSYELLLHHIEQSLLFTPFEHHDYALSQMGGWHTRIPNILINYQSINNIQEAHDYIERINGVRHLFSELINRLEQAEAAGIIAPQFVYPYVISAAQNVITGAPFNDEGNSPIWEDFNKKIEGLNLFASSDKVLLKKAQRALKRSLLPAYNDLISFLQQQALRAPKQQAAKDLPQGEEYYQLLLQSHTTTNLSAEQIHQLGLKEVARIQNKIRTLIKPLGYPVANKKDADINALDLKAFFTWMEDNAERFEQDPQGEKDFIAYQRDKVAAISMRLHKSFLELPKTPIVVRAVDKYRQPSSPVAFYEQPPLDGSRPGFYYVNPARQHDLPKYRLAALAYHEALPGHHLQIALARENQNLPSFRRLMSFTAFSEGWALYAEKLADEMGGYTSNEERYGQLIMELWRAVRLVLDTGLHSKGWSKEQALEYRLANTPFSEQDSIHAIERYLVMPGQATSYKIGALEIERLRHKAKKTLGRKFSLPEFHQVILEQGALPLDILEQQVDQWLERKNR</sequence>
<dbReference type="KEGG" id="oai:OLEAN_C13140"/>
<gene>
    <name evidence="1" type="ORF">OLEAN_C13140</name>
</gene>
<dbReference type="PROSITE" id="PS51257">
    <property type="entry name" value="PROKAR_LIPOPROTEIN"/>
    <property type="match status" value="1"/>
</dbReference>
<dbReference type="HOGENOM" id="CLU_018914_1_0_6"/>
<dbReference type="PANTHER" id="PTHR33361">
    <property type="entry name" value="GLR0591 PROTEIN"/>
    <property type="match status" value="1"/>
</dbReference>
<reference evidence="1 2" key="1">
    <citation type="journal article" date="2013" name="Nat. Commun.">
        <title>Genome sequence and functional genomic analysis of the oil-degrading bacterium Oleispira antarctica.</title>
        <authorList>
            <person name="Kube M."/>
            <person name="Chernikova T.N."/>
            <person name="Al-Ramahi Y."/>
            <person name="Beloqui A."/>
            <person name="Lopez-Cortez N."/>
            <person name="Guazzaroni M.E."/>
            <person name="Heipieper H.J."/>
            <person name="Klages S."/>
            <person name="Kotsyurbenko O.R."/>
            <person name="Langer I."/>
            <person name="Nechitaylo T.Y."/>
            <person name="Lunsdorf H."/>
            <person name="Fernandez M."/>
            <person name="Juarez S."/>
            <person name="Ciordia S."/>
            <person name="Singer A."/>
            <person name="Kagan O."/>
            <person name="Egorova O."/>
            <person name="Petit P.A."/>
            <person name="Stogios P."/>
            <person name="Kim Y."/>
            <person name="Tchigvintsev A."/>
            <person name="Flick R."/>
            <person name="Denaro R."/>
            <person name="Genovese M."/>
            <person name="Albar J.P."/>
            <person name="Reva O.N."/>
            <person name="Martinez-Gomariz M."/>
            <person name="Tran H."/>
            <person name="Ferrer M."/>
            <person name="Savchenko A."/>
            <person name="Yakunin A.F."/>
            <person name="Yakimov M.M."/>
            <person name="Golyshina O.V."/>
            <person name="Reinhardt R."/>
            <person name="Golyshin P.N."/>
        </authorList>
    </citation>
    <scope>NUCLEOTIDE SEQUENCE [LARGE SCALE GENOMIC DNA]</scope>
</reference>